<evidence type="ECO:0000256" key="1">
    <source>
        <dbReference type="ARBA" id="ARBA00009820"/>
    </source>
</evidence>
<name>A0AAW9RRJ9_9BACT</name>
<dbReference type="Pfam" id="PF01979">
    <property type="entry name" value="Amidohydro_1"/>
    <property type="match status" value="1"/>
</dbReference>
<dbReference type="SUPFAM" id="SSF51338">
    <property type="entry name" value="Composite domain of metallo-dependent hydrolases"/>
    <property type="match status" value="1"/>
</dbReference>
<dbReference type="Gene3D" id="2.30.40.10">
    <property type="entry name" value="Urease, subunit C, domain 1"/>
    <property type="match status" value="1"/>
</dbReference>
<dbReference type="Pfam" id="PF07676">
    <property type="entry name" value="PD40"/>
    <property type="match status" value="3"/>
</dbReference>
<dbReference type="Gene3D" id="3.40.50.10910">
    <property type="entry name" value="Amidohydrolase"/>
    <property type="match status" value="1"/>
</dbReference>
<organism evidence="4 5">
    <name type="scientific">Rapidithrix thailandica</name>
    <dbReference type="NCBI Taxonomy" id="413964"/>
    <lineage>
        <taxon>Bacteria</taxon>
        <taxon>Pseudomonadati</taxon>
        <taxon>Bacteroidota</taxon>
        <taxon>Cytophagia</taxon>
        <taxon>Cytophagales</taxon>
        <taxon>Flammeovirgaceae</taxon>
        <taxon>Rapidithrix</taxon>
    </lineage>
</organism>
<dbReference type="PANTHER" id="PTHR36842:SF1">
    <property type="entry name" value="PROTEIN TOLB"/>
    <property type="match status" value="1"/>
</dbReference>
<proteinExistence type="inferred from homology"/>
<feature type="chain" id="PRO_5043320254" evidence="2">
    <location>
        <begin position="22"/>
        <end position="1093"/>
    </location>
</feature>
<keyword evidence="5" id="KW-1185">Reference proteome</keyword>
<dbReference type="Gene3D" id="2.120.10.30">
    <property type="entry name" value="TolB, C-terminal domain"/>
    <property type="match status" value="3"/>
</dbReference>
<dbReference type="InterPro" id="IPR006680">
    <property type="entry name" value="Amidohydro-rel"/>
</dbReference>
<dbReference type="PANTHER" id="PTHR36842">
    <property type="entry name" value="PROTEIN TOLB HOMOLOG"/>
    <property type="match status" value="1"/>
</dbReference>
<evidence type="ECO:0000259" key="3">
    <source>
        <dbReference type="Pfam" id="PF01979"/>
    </source>
</evidence>
<dbReference type="GO" id="GO:0016810">
    <property type="term" value="F:hydrolase activity, acting on carbon-nitrogen (but not peptide) bonds"/>
    <property type="evidence" value="ECO:0007669"/>
    <property type="project" value="InterPro"/>
</dbReference>
<keyword evidence="2" id="KW-0732">Signal</keyword>
<accession>A0AAW9RRJ9</accession>
<dbReference type="InterPro" id="IPR032466">
    <property type="entry name" value="Metal_Hydrolase"/>
</dbReference>
<dbReference type="InterPro" id="IPR011659">
    <property type="entry name" value="WD40"/>
</dbReference>
<evidence type="ECO:0000313" key="5">
    <source>
        <dbReference type="Proteomes" id="UP001403385"/>
    </source>
</evidence>
<evidence type="ECO:0000256" key="2">
    <source>
        <dbReference type="SAM" id="SignalP"/>
    </source>
</evidence>
<dbReference type="Gene3D" id="3.30.110.90">
    <property type="entry name" value="Amidohydrolase"/>
    <property type="match status" value="1"/>
</dbReference>
<dbReference type="InterPro" id="IPR011059">
    <property type="entry name" value="Metal-dep_hydrolase_composite"/>
</dbReference>
<evidence type="ECO:0000313" key="4">
    <source>
        <dbReference type="EMBL" id="MEN7547542.1"/>
    </source>
</evidence>
<dbReference type="AlphaFoldDB" id="A0AAW9RRJ9"/>
<dbReference type="EMBL" id="JBDKWZ010000003">
    <property type="protein sequence ID" value="MEN7547542.1"/>
    <property type="molecule type" value="Genomic_DNA"/>
</dbReference>
<sequence length="1093" mass="122660">MRKRMIKVACLLLGVCQLAFAQDKDKKWDVNNPPGDFKEIEFTTDEGTWMSLDVSPDGKEVVFDMMGDIYSIPIKGGEANVLRQGHAFEVQPSYSPDGSQIMFTSDAGGGDNIWMMNRDGSEAKQITKENFRLLNNADWAPDGQYFVARKHFTSGRSLGAGELWMYHISGGSGVQLTQRKNDQQDVGEPCFSPDGRYIYYSEDMYPGGAFEYNKDPNSQIYVIKRYDRETGEIETITGGPGGAITPQISHNGKLMAFIKRVRTKSVLYLHDLTTGQEWPIYEDLSKDQQEAWAIFGPYTGYSWTPDDQHIVIWAKGKLRKINVDNGSAEMIPFEVNAKHKIYHALRFKQEVAPEKFTAKAIRHLATSPDGNTVVFNAVGYLWKKKLPNGKPQRLTNHQTFEYEPTFSKDGKTLAYVTWDDEELGAIYTLDLTAKKAQPVKVTREKGIYRAPDFSPEGKTLVFQKEVGNYDLGFDFSKKPGIYTMPAQGGEMTLVGKEGAYPQFDKEGKRIFYQTGGYFFGSLKKELKSVKVDGSDEKTHFIGDHANRFLASPDNQWVAFMELHKVYIAPMHLNGKPFELKAGTQAIPVSQVTKDAGINLHWSADSKKLHWTLGGEYFTTEVKKRFTFLEGSPDSVPPPDTTGVALGLEVELDKPEKKLVLSGAKIITMKGDEVIENGVIVINENRIEAIGKAGEVNVPANAKVVDVTGKTIMPGIVDVHAHLRGFRYGLSPKQHWAYYANLAYGVTTTHDPSANTEMVFSQSEMVKAGQMVGPRIFSTGTILYGADGDFKAVVNNLDDARSAISRTKAFGAFSVKSYNQPRREQRQQIITAAKEQGVMVVPEGGSTFFHNMSMILDGHTGIEHNIPIFPAYKDVQTVWSESQTGYTPTLIVNYGSITGEYYWYQTTNVWEKERLLNFTPRAVVDARSRHRTMVPMEEYENGHILSSQLCKELTDKGVKVNLGAHGQIQGIGAHWELWMLAQGGMSNLEAIRAATWNGAHYIGMDHEIGSLEAGKLADLIVLDKDPLENIRNTEFVRYTMINGRLFEAESMKEVGNVERKRSKFYWENGKFSQHFPWHFKTRSFMRPTCSCGIN</sequence>
<reference evidence="4 5" key="1">
    <citation type="submission" date="2024-04" db="EMBL/GenBank/DDBJ databases">
        <title>Novel genus in family Flammeovirgaceae.</title>
        <authorList>
            <person name="Nguyen T.H."/>
            <person name="Vuong T.Q."/>
            <person name="Le H."/>
            <person name="Kim S.-G."/>
        </authorList>
    </citation>
    <scope>NUCLEOTIDE SEQUENCE [LARGE SCALE GENOMIC DNA]</scope>
    <source>
        <strain evidence="4 5">JCM 23209</strain>
    </source>
</reference>
<dbReference type="SUPFAM" id="SSF82171">
    <property type="entry name" value="DPP6 N-terminal domain-like"/>
    <property type="match status" value="2"/>
</dbReference>
<dbReference type="Proteomes" id="UP001403385">
    <property type="component" value="Unassembled WGS sequence"/>
</dbReference>
<gene>
    <name evidence="4" type="ORF">AAG747_06470</name>
</gene>
<dbReference type="SUPFAM" id="SSF51556">
    <property type="entry name" value="Metallo-dependent hydrolases"/>
    <property type="match status" value="1"/>
</dbReference>
<dbReference type="Gene3D" id="1.20.58.520">
    <property type="entry name" value="Amidohydrolase"/>
    <property type="match status" value="1"/>
</dbReference>
<comment type="caution">
    <text evidence="4">The sequence shown here is derived from an EMBL/GenBank/DDBJ whole genome shotgun (WGS) entry which is preliminary data.</text>
</comment>
<comment type="similarity">
    <text evidence="1">Belongs to the TolB family.</text>
</comment>
<dbReference type="RefSeq" id="WP_346820330.1">
    <property type="nucleotide sequence ID" value="NZ_JBDKWZ010000003.1"/>
</dbReference>
<feature type="signal peptide" evidence="2">
    <location>
        <begin position="1"/>
        <end position="21"/>
    </location>
</feature>
<dbReference type="InterPro" id="IPR011042">
    <property type="entry name" value="6-blade_b-propeller_TolB-like"/>
</dbReference>
<protein>
    <submittedName>
        <fullName evidence="4">Amidohydrolase family protein</fullName>
    </submittedName>
</protein>
<feature type="domain" description="Amidohydrolase-related" evidence="3">
    <location>
        <begin position="950"/>
        <end position="1044"/>
    </location>
</feature>